<keyword evidence="2" id="KW-1185">Reference proteome</keyword>
<reference evidence="2" key="1">
    <citation type="journal article" date="2023" name="Front. Plant Sci.">
        <title>Chromosomal-level genome assembly of Melastoma candidum provides insights into trichome evolution.</title>
        <authorList>
            <person name="Zhong Y."/>
            <person name="Wu W."/>
            <person name="Sun C."/>
            <person name="Zou P."/>
            <person name="Liu Y."/>
            <person name="Dai S."/>
            <person name="Zhou R."/>
        </authorList>
    </citation>
    <scope>NUCLEOTIDE SEQUENCE [LARGE SCALE GENOMIC DNA]</scope>
</reference>
<dbReference type="EMBL" id="CM042887">
    <property type="protein sequence ID" value="KAI4330768.1"/>
    <property type="molecule type" value="Genomic_DNA"/>
</dbReference>
<evidence type="ECO:0000313" key="1">
    <source>
        <dbReference type="EMBL" id="KAI4330768.1"/>
    </source>
</evidence>
<name>A0ACB9N458_9MYRT</name>
<gene>
    <name evidence="1" type="ORF">MLD38_029022</name>
</gene>
<dbReference type="Proteomes" id="UP001057402">
    <property type="component" value="Chromosome 8"/>
</dbReference>
<proteinExistence type="predicted"/>
<protein>
    <submittedName>
        <fullName evidence="1">Uncharacterized protein</fullName>
    </submittedName>
</protein>
<sequence length="136" mass="15168">MNLAEWGMASFQNGTIEEMIDVSLAGQINQNSLRKFCETAEKCLRDDSDKRPNMGDVIWDLEYALQLQQTGIQKQTGMDSMTDGSSMLALSNMQRFPSFSMSFVGGDDSGTAEPRETESKQTDTDVFSQMSIKEAR</sequence>
<evidence type="ECO:0000313" key="2">
    <source>
        <dbReference type="Proteomes" id="UP001057402"/>
    </source>
</evidence>
<accession>A0ACB9N458</accession>
<comment type="caution">
    <text evidence="1">The sequence shown here is derived from an EMBL/GenBank/DDBJ whole genome shotgun (WGS) entry which is preliminary data.</text>
</comment>
<organism evidence="1 2">
    <name type="scientific">Melastoma candidum</name>
    <dbReference type="NCBI Taxonomy" id="119954"/>
    <lineage>
        <taxon>Eukaryota</taxon>
        <taxon>Viridiplantae</taxon>
        <taxon>Streptophyta</taxon>
        <taxon>Embryophyta</taxon>
        <taxon>Tracheophyta</taxon>
        <taxon>Spermatophyta</taxon>
        <taxon>Magnoliopsida</taxon>
        <taxon>eudicotyledons</taxon>
        <taxon>Gunneridae</taxon>
        <taxon>Pentapetalae</taxon>
        <taxon>rosids</taxon>
        <taxon>malvids</taxon>
        <taxon>Myrtales</taxon>
        <taxon>Melastomataceae</taxon>
        <taxon>Melastomatoideae</taxon>
        <taxon>Melastomateae</taxon>
        <taxon>Melastoma</taxon>
    </lineage>
</organism>